<dbReference type="Pfam" id="PF13740">
    <property type="entry name" value="ACT_6"/>
    <property type="match status" value="1"/>
</dbReference>
<evidence type="ECO:0000313" key="2">
    <source>
        <dbReference type="EMBL" id="CAD8660141.1"/>
    </source>
</evidence>
<dbReference type="InterPro" id="IPR050990">
    <property type="entry name" value="UPF0237/GcvR_regulator"/>
</dbReference>
<dbReference type="Gene3D" id="3.30.70.260">
    <property type="match status" value="2"/>
</dbReference>
<name>A0A7S0QZU7_9CHLO</name>
<dbReference type="SUPFAM" id="SSF55021">
    <property type="entry name" value="ACT-like"/>
    <property type="match status" value="2"/>
</dbReference>
<protein>
    <recommendedName>
        <fullName evidence="1">ACT domain-containing protein</fullName>
    </recommendedName>
</protein>
<dbReference type="InterPro" id="IPR045865">
    <property type="entry name" value="ACT-like_dom_sf"/>
</dbReference>
<dbReference type="AlphaFoldDB" id="A0A7S0QZU7"/>
<reference evidence="2" key="1">
    <citation type="submission" date="2021-01" db="EMBL/GenBank/DDBJ databases">
        <authorList>
            <person name="Corre E."/>
            <person name="Pelletier E."/>
            <person name="Niang G."/>
            <person name="Scheremetjew M."/>
            <person name="Finn R."/>
            <person name="Kale V."/>
            <person name="Holt S."/>
            <person name="Cochrane G."/>
            <person name="Meng A."/>
            <person name="Brown T."/>
            <person name="Cohen L."/>
        </authorList>
    </citation>
    <scope>NUCLEOTIDE SEQUENCE</scope>
    <source>
        <strain evidence="2">CCMP722</strain>
    </source>
</reference>
<sequence length="194" mass="20989">MLRQAANRLSNSLLRSPSFATQSRGFATEKVLVVTAMGEDKKGKVTSITDRVAAAGGNLTTTKIARMNDEIAMIMHVAIPEDKSAALVDVLKQEDLQVRTKWLEVMAKALPSTTITLTSADRPGIVKDVSSFLCDAGFKIENVVTKISGHDKLGQECFTVDAEVQLPPGWQTMSQAKLVRGLNGLGCKVVRFEV</sequence>
<dbReference type="PROSITE" id="PS51671">
    <property type="entry name" value="ACT"/>
    <property type="match status" value="1"/>
</dbReference>
<proteinExistence type="predicted"/>
<feature type="domain" description="ACT" evidence="1">
    <location>
        <begin position="114"/>
        <end position="194"/>
    </location>
</feature>
<accession>A0A7S0QZU7</accession>
<gene>
    <name evidence="2" type="ORF">POBO1169_LOCUS6227</name>
</gene>
<dbReference type="PANTHER" id="PTHR34875">
    <property type="entry name" value="UPF0237 PROTEIN MJ1558"/>
    <property type="match status" value="1"/>
</dbReference>
<dbReference type="PANTHER" id="PTHR34875:SF6">
    <property type="entry name" value="UPF0237 PROTEIN MJ1558"/>
    <property type="match status" value="1"/>
</dbReference>
<organism evidence="2">
    <name type="scientific">Pyramimonas obovata</name>
    <dbReference type="NCBI Taxonomy" id="1411642"/>
    <lineage>
        <taxon>Eukaryota</taxon>
        <taxon>Viridiplantae</taxon>
        <taxon>Chlorophyta</taxon>
        <taxon>Pyramimonadophyceae</taxon>
        <taxon>Pyramimonadales</taxon>
        <taxon>Pyramimonadaceae</taxon>
        <taxon>Pyramimonas</taxon>
        <taxon>Pyramimonas incertae sedis</taxon>
    </lineage>
</organism>
<dbReference type="EMBL" id="HBFA01011966">
    <property type="protein sequence ID" value="CAD8660141.1"/>
    <property type="molecule type" value="Transcribed_RNA"/>
</dbReference>
<evidence type="ECO:0000259" key="1">
    <source>
        <dbReference type="PROSITE" id="PS51671"/>
    </source>
</evidence>
<dbReference type="InterPro" id="IPR002912">
    <property type="entry name" value="ACT_dom"/>
</dbReference>